<comment type="pathway">
    <text evidence="1 5 6">Protein modification; protein lipoylation via endogenous pathway; protein N(6)-(lipoyl)lysine from octanoyl-[acyl-carrier-protein]: step 1/2.</text>
</comment>
<organism evidence="8 9">
    <name type="scientific">Actinomyces lilanjuaniae</name>
    <dbReference type="NCBI Taxonomy" id="2321394"/>
    <lineage>
        <taxon>Bacteria</taxon>
        <taxon>Bacillati</taxon>
        <taxon>Actinomycetota</taxon>
        <taxon>Actinomycetes</taxon>
        <taxon>Actinomycetales</taxon>
        <taxon>Actinomycetaceae</taxon>
        <taxon>Actinomyces</taxon>
    </lineage>
</organism>
<feature type="site" description="Lowers pKa of active site Cys" evidence="5">
    <location>
        <position position="151"/>
    </location>
</feature>
<dbReference type="InterPro" id="IPR045864">
    <property type="entry name" value="aa-tRNA-synth_II/BPL/LPL"/>
</dbReference>
<protein>
    <recommendedName>
        <fullName evidence="5 6">Octanoyltransferase</fullName>
        <ecNumber evidence="5 6">2.3.1.181</ecNumber>
    </recommendedName>
    <alternativeName>
        <fullName evidence="5">Lipoate-protein ligase B</fullName>
    </alternativeName>
    <alternativeName>
        <fullName evidence="5">Lipoyl/octanoyl transferase</fullName>
    </alternativeName>
    <alternativeName>
        <fullName evidence="5">Octanoyl-[acyl-carrier-protein]-protein N-octanoyltransferase</fullName>
    </alternativeName>
</protein>
<dbReference type="EC" id="2.3.1.181" evidence="5 6"/>
<comment type="subcellular location">
    <subcellularLocation>
        <location evidence="5">Cytoplasm</location>
    </subcellularLocation>
</comment>
<dbReference type="PANTHER" id="PTHR10993">
    <property type="entry name" value="OCTANOYLTRANSFERASE"/>
    <property type="match status" value="1"/>
</dbReference>
<dbReference type="Proteomes" id="UP000273001">
    <property type="component" value="Chromosome"/>
</dbReference>
<evidence type="ECO:0000256" key="1">
    <source>
        <dbReference type="ARBA" id="ARBA00004821"/>
    </source>
</evidence>
<evidence type="ECO:0000256" key="6">
    <source>
        <dbReference type="PIRNR" id="PIRNR016262"/>
    </source>
</evidence>
<evidence type="ECO:0000259" key="7">
    <source>
        <dbReference type="PROSITE" id="PS51733"/>
    </source>
</evidence>
<dbReference type="InterPro" id="IPR000544">
    <property type="entry name" value="Octanoyltransferase"/>
</dbReference>
<feature type="domain" description="BPL/LPL catalytic" evidence="7">
    <location>
        <begin position="32"/>
        <end position="226"/>
    </location>
</feature>
<comment type="catalytic activity">
    <reaction evidence="5 6">
        <text>octanoyl-[ACP] + L-lysyl-[protein] = N(6)-octanoyl-L-lysyl-[protein] + holo-[ACP] + H(+)</text>
        <dbReference type="Rhea" id="RHEA:17665"/>
        <dbReference type="Rhea" id="RHEA-COMP:9636"/>
        <dbReference type="Rhea" id="RHEA-COMP:9685"/>
        <dbReference type="Rhea" id="RHEA-COMP:9752"/>
        <dbReference type="Rhea" id="RHEA-COMP:9928"/>
        <dbReference type="ChEBI" id="CHEBI:15378"/>
        <dbReference type="ChEBI" id="CHEBI:29969"/>
        <dbReference type="ChEBI" id="CHEBI:64479"/>
        <dbReference type="ChEBI" id="CHEBI:78463"/>
        <dbReference type="ChEBI" id="CHEBI:78809"/>
        <dbReference type="EC" id="2.3.1.181"/>
    </reaction>
</comment>
<dbReference type="PROSITE" id="PS01313">
    <property type="entry name" value="LIPB"/>
    <property type="match status" value="1"/>
</dbReference>
<dbReference type="PROSITE" id="PS51733">
    <property type="entry name" value="BPL_LPL_CATALYTIC"/>
    <property type="match status" value="1"/>
</dbReference>
<dbReference type="GO" id="GO:0016740">
    <property type="term" value="F:transferase activity"/>
    <property type="evidence" value="ECO:0007669"/>
    <property type="project" value="UniProtKB-KW"/>
</dbReference>
<name>A0ABN5PSR6_9ACTO</name>
<dbReference type="PANTHER" id="PTHR10993:SF7">
    <property type="entry name" value="LIPOYLTRANSFERASE 2, MITOCHONDRIAL-RELATED"/>
    <property type="match status" value="1"/>
</dbReference>
<proteinExistence type="inferred from homology"/>
<feature type="binding site" evidence="5">
    <location>
        <begin position="167"/>
        <end position="169"/>
    </location>
    <ligand>
        <name>substrate</name>
    </ligand>
</feature>
<dbReference type="InterPro" id="IPR004143">
    <property type="entry name" value="BPL_LPL_catalytic"/>
</dbReference>
<evidence type="ECO:0000313" key="8">
    <source>
        <dbReference type="EMBL" id="AYD89721.1"/>
    </source>
</evidence>
<dbReference type="Gene3D" id="3.30.930.10">
    <property type="entry name" value="Bira Bifunctional Protein, Domain 2"/>
    <property type="match status" value="1"/>
</dbReference>
<feature type="binding site" evidence="5">
    <location>
        <begin position="76"/>
        <end position="83"/>
    </location>
    <ligand>
        <name>substrate</name>
    </ligand>
</feature>
<sequence length="248" mass="26716">MQRWDVDLGSRLVPFEEGWQLQRAVHAEVVAGTRPSTLLLMEHEAVYTVGRRAHSWERPQGSRVGPAQVPVVEVDRGGKTTWHGPGQLTVYPILRLAVPVDVIWYVRALEEAVMQVCTSLGMTTRQVEGRTGVWVPGDPQASAAVRREDRKICALGVRVARGVTMHGIGLNVSPDLEAFSLERILPCGITDAGVTSVSAETGRQLRAADLADAVSHALTSRLSPLVADPTSCPAPDVGTRSYLSAAEA</sequence>
<dbReference type="EMBL" id="CP032514">
    <property type="protein sequence ID" value="AYD89721.1"/>
    <property type="molecule type" value="Genomic_DNA"/>
</dbReference>
<dbReference type="InterPro" id="IPR020605">
    <property type="entry name" value="Octanoyltransferase_CS"/>
</dbReference>
<accession>A0ABN5PSR6</accession>
<keyword evidence="9" id="KW-1185">Reference proteome</keyword>
<comment type="miscellaneous">
    <text evidence="5">In the reaction, the free carboxyl group of octanoic acid is attached via an amide linkage to the epsilon-amino group of a specific lysine residue of lipoyl domains of lipoate-dependent enzymes.</text>
</comment>
<keyword evidence="3 5" id="KW-0012">Acyltransferase</keyword>
<evidence type="ECO:0000256" key="4">
    <source>
        <dbReference type="ARBA" id="ARBA00024732"/>
    </source>
</evidence>
<comment type="function">
    <text evidence="4 5 6">Catalyzes the transfer of endogenously produced octanoic acid from octanoyl-acyl-carrier-protein onto the lipoyl domains of lipoate-dependent enzymes. Lipoyl-ACP can also act as a substrate although octanoyl-ACP is likely to be the physiological substrate.</text>
</comment>
<evidence type="ECO:0000256" key="3">
    <source>
        <dbReference type="ARBA" id="ARBA00023315"/>
    </source>
</evidence>
<dbReference type="Pfam" id="PF21948">
    <property type="entry name" value="LplA-B_cat"/>
    <property type="match status" value="1"/>
</dbReference>
<evidence type="ECO:0000256" key="5">
    <source>
        <dbReference type="HAMAP-Rule" id="MF_00013"/>
    </source>
</evidence>
<dbReference type="RefSeq" id="WP_120204364.1">
    <property type="nucleotide sequence ID" value="NZ_CP032514.1"/>
</dbReference>
<feature type="binding site" evidence="5">
    <location>
        <begin position="154"/>
        <end position="156"/>
    </location>
    <ligand>
        <name>substrate</name>
    </ligand>
</feature>
<evidence type="ECO:0000313" key="9">
    <source>
        <dbReference type="Proteomes" id="UP000273001"/>
    </source>
</evidence>
<feature type="active site" description="Acyl-thioester intermediate" evidence="5">
    <location>
        <position position="187"/>
    </location>
</feature>
<dbReference type="NCBIfam" id="NF010925">
    <property type="entry name" value="PRK14345.1"/>
    <property type="match status" value="1"/>
</dbReference>
<dbReference type="CDD" id="cd16444">
    <property type="entry name" value="LipB"/>
    <property type="match status" value="1"/>
</dbReference>
<evidence type="ECO:0000256" key="2">
    <source>
        <dbReference type="ARBA" id="ARBA00022679"/>
    </source>
</evidence>
<comment type="similarity">
    <text evidence="5 6">Belongs to the LipB family.</text>
</comment>
<keyword evidence="5" id="KW-0963">Cytoplasm</keyword>
<keyword evidence="2 5" id="KW-0808">Transferase</keyword>
<gene>
    <name evidence="5 8" type="primary">lipB</name>
    <name evidence="8" type="ORF">D5R93_06050</name>
</gene>
<dbReference type="PIRSF" id="PIRSF016262">
    <property type="entry name" value="LPLase"/>
    <property type="match status" value="1"/>
</dbReference>
<dbReference type="NCBIfam" id="TIGR00214">
    <property type="entry name" value="lipB"/>
    <property type="match status" value="1"/>
</dbReference>
<reference evidence="8 9" key="1">
    <citation type="submission" date="2018-09" db="EMBL/GenBank/DDBJ databases">
        <authorList>
            <person name="Li J."/>
        </authorList>
    </citation>
    <scope>NUCLEOTIDE SEQUENCE [LARGE SCALE GENOMIC DNA]</scope>
    <source>
        <strain evidence="8 9">2129</strain>
    </source>
</reference>
<dbReference type="SUPFAM" id="SSF55681">
    <property type="entry name" value="Class II aaRS and biotin synthetases"/>
    <property type="match status" value="1"/>
</dbReference>
<dbReference type="HAMAP" id="MF_00013">
    <property type="entry name" value="LipB"/>
    <property type="match status" value="1"/>
</dbReference>